<comment type="similarity">
    <text evidence="1">Belongs to the leucine-binding protein family.</text>
</comment>
<dbReference type="InterPro" id="IPR051010">
    <property type="entry name" value="BCAA_transport"/>
</dbReference>
<dbReference type="Pfam" id="PF13458">
    <property type="entry name" value="Peripla_BP_6"/>
    <property type="match status" value="1"/>
</dbReference>
<evidence type="ECO:0000256" key="3">
    <source>
        <dbReference type="SAM" id="SignalP"/>
    </source>
</evidence>
<dbReference type="PANTHER" id="PTHR30483">
    <property type="entry name" value="LEUCINE-SPECIFIC-BINDING PROTEIN"/>
    <property type="match status" value="1"/>
</dbReference>
<feature type="chain" id="PRO_5047372818" evidence="3">
    <location>
        <begin position="20"/>
        <end position="418"/>
    </location>
</feature>
<evidence type="ECO:0000313" key="5">
    <source>
        <dbReference type="EMBL" id="MDA0137469.1"/>
    </source>
</evidence>
<sequence length="418" mass="44565">MNYHFRRGALALCATTAMGLGLVACGSDEGGGGAANAGLTKDPVKLWVIGDETSQTGLSYSGIPAAIKAAAERVNKEGGIEGHPVEIKTCDLQNLPDQASRCARDALNDKASAALVQASFGTAKIPPVFEQGKTAYLPAFAFDPADLHSDVAFPMAAGVLTQIAGSYIAGLNCQNPVLISVQTPQLDYVKELSAMGFAAAGKPPAKIVAAPLGATDWAPTAAQAVSSKPDCIVPYLSETLMTAFYPALQQTGWKNDSNKLAGYQGGVYTQKILEKFPDLLEGMVAVDMSYPFNDPKWNKFNETMDPINKEKLTNFTSSFTKGSYLNFLAFVDVARRVAKSGQPVNNESVLAMFNKTSDVQTDGLLAPVDTSTPWSVEDFPRMFNRSLVFETFKDGKLTALENGKFNDLSDKIAQASAQ</sequence>
<name>A0ABT4RG01_9ACTN</name>
<keyword evidence="2 3" id="KW-0732">Signal</keyword>
<dbReference type="RefSeq" id="WP_202955796.1">
    <property type="nucleotide sequence ID" value="NZ_JAPCID010000009.1"/>
</dbReference>
<gene>
    <name evidence="5" type="ORF">OJ962_08185</name>
</gene>
<dbReference type="InterPro" id="IPR028082">
    <property type="entry name" value="Peripla_BP_I"/>
</dbReference>
<dbReference type="EMBL" id="JAPCID010000009">
    <property type="protein sequence ID" value="MDA0137469.1"/>
    <property type="molecule type" value="Genomic_DNA"/>
</dbReference>
<feature type="domain" description="Leucine-binding protein" evidence="4">
    <location>
        <begin position="43"/>
        <end position="371"/>
    </location>
</feature>
<protein>
    <submittedName>
        <fullName evidence="5">ABC transporter substrate-binding protein</fullName>
    </submittedName>
</protein>
<proteinExistence type="inferred from homology"/>
<dbReference type="Proteomes" id="UP001147700">
    <property type="component" value="Unassembled WGS sequence"/>
</dbReference>
<evidence type="ECO:0000313" key="6">
    <source>
        <dbReference type="Proteomes" id="UP001147700"/>
    </source>
</evidence>
<comment type="caution">
    <text evidence="5">The sequence shown here is derived from an EMBL/GenBank/DDBJ whole genome shotgun (WGS) entry which is preliminary data.</text>
</comment>
<dbReference type="Gene3D" id="3.40.50.2300">
    <property type="match status" value="2"/>
</dbReference>
<keyword evidence="6" id="KW-1185">Reference proteome</keyword>
<evidence type="ECO:0000256" key="1">
    <source>
        <dbReference type="ARBA" id="ARBA00010062"/>
    </source>
</evidence>
<dbReference type="SUPFAM" id="SSF53822">
    <property type="entry name" value="Periplasmic binding protein-like I"/>
    <property type="match status" value="1"/>
</dbReference>
<accession>A0ABT4RG01</accession>
<evidence type="ECO:0000256" key="2">
    <source>
        <dbReference type="ARBA" id="ARBA00022729"/>
    </source>
</evidence>
<reference evidence="5" key="1">
    <citation type="submission" date="2022-10" db="EMBL/GenBank/DDBJ databases">
        <title>The WGS of Solirubrobacter sp. CPCC 204708.</title>
        <authorList>
            <person name="Jiang Z."/>
        </authorList>
    </citation>
    <scope>NUCLEOTIDE SEQUENCE</scope>
    <source>
        <strain evidence="5">CPCC 204708</strain>
    </source>
</reference>
<dbReference type="InterPro" id="IPR028081">
    <property type="entry name" value="Leu-bd"/>
</dbReference>
<organism evidence="5 6">
    <name type="scientific">Solirubrobacter deserti</name>
    <dbReference type="NCBI Taxonomy" id="2282478"/>
    <lineage>
        <taxon>Bacteria</taxon>
        <taxon>Bacillati</taxon>
        <taxon>Actinomycetota</taxon>
        <taxon>Thermoleophilia</taxon>
        <taxon>Solirubrobacterales</taxon>
        <taxon>Solirubrobacteraceae</taxon>
        <taxon>Solirubrobacter</taxon>
    </lineage>
</organism>
<feature type="signal peptide" evidence="3">
    <location>
        <begin position="1"/>
        <end position="19"/>
    </location>
</feature>
<evidence type="ECO:0000259" key="4">
    <source>
        <dbReference type="Pfam" id="PF13458"/>
    </source>
</evidence>
<dbReference type="PANTHER" id="PTHR30483:SF6">
    <property type="entry name" value="PERIPLASMIC BINDING PROTEIN OF ABC TRANSPORTER FOR NATURAL AMINO ACIDS"/>
    <property type="match status" value="1"/>
</dbReference>
<dbReference type="PROSITE" id="PS51257">
    <property type="entry name" value="PROKAR_LIPOPROTEIN"/>
    <property type="match status" value="1"/>
</dbReference>